<gene>
    <name evidence="1" type="ORF">PM001_LOCUS30173</name>
</gene>
<name>A0AAV1VGZ4_9STRA</name>
<organism evidence="1 2">
    <name type="scientific">Peronospora matthiolae</name>
    <dbReference type="NCBI Taxonomy" id="2874970"/>
    <lineage>
        <taxon>Eukaryota</taxon>
        <taxon>Sar</taxon>
        <taxon>Stramenopiles</taxon>
        <taxon>Oomycota</taxon>
        <taxon>Peronosporomycetes</taxon>
        <taxon>Peronosporales</taxon>
        <taxon>Peronosporaceae</taxon>
        <taxon>Peronospora</taxon>
    </lineage>
</organism>
<reference evidence="1" key="1">
    <citation type="submission" date="2024-01" db="EMBL/GenBank/DDBJ databases">
        <authorList>
            <person name="Webb A."/>
        </authorList>
    </citation>
    <scope>NUCLEOTIDE SEQUENCE</scope>
    <source>
        <strain evidence="1">Pm1</strain>
    </source>
</reference>
<sequence length="108" mass="11616">MITTAESRGLVLNDGHGLLLKAQGDLAYTTRDQKNGFFTCIAEKAIDLGQVADGNDDSDAVEDAVQCVPIVRLETNRRALVIAKFETDGHERTLVVSKSSPAVETALE</sequence>
<evidence type="ECO:0000313" key="2">
    <source>
        <dbReference type="Proteomes" id="UP001162060"/>
    </source>
</evidence>
<evidence type="ECO:0000313" key="1">
    <source>
        <dbReference type="EMBL" id="CAK7945023.1"/>
    </source>
</evidence>
<protein>
    <recommendedName>
        <fullName evidence="3">Late endosomal/lysosomal adaptor and MAPK and MTOR activator 5</fullName>
    </recommendedName>
</protein>
<accession>A0AAV1VGZ4</accession>
<dbReference type="Proteomes" id="UP001162060">
    <property type="component" value="Unassembled WGS sequence"/>
</dbReference>
<dbReference type="AlphaFoldDB" id="A0AAV1VGZ4"/>
<comment type="caution">
    <text evidence="1">The sequence shown here is derived from an EMBL/GenBank/DDBJ whole genome shotgun (WGS) entry which is preliminary data.</text>
</comment>
<evidence type="ECO:0008006" key="3">
    <source>
        <dbReference type="Google" id="ProtNLM"/>
    </source>
</evidence>
<proteinExistence type="predicted"/>
<dbReference type="EMBL" id="CAKLBY020000312">
    <property type="protein sequence ID" value="CAK7945023.1"/>
    <property type="molecule type" value="Genomic_DNA"/>
</dbReference>
<dbReference type="Gene3D" id="3.30.450.30">
    <property type="entry name" value="Dynein light chain 2a, cytoplasmic"/>
    <property type="match status" value="1"/>
</dbReference>